<dbReference type="PANTHER" id="PTHR23511">
    <property type="entry name" value="SYNAPTIC VESICLE GLYCOPROTEIN 2"/>
    <property type="match status" value="1"/>
</dbReference>
<gene>
    <name evidence="9" type="ORF">SVUK_LOCUS2069</name>
</gene>
<evidence type="ECO:0000259" key="8">
    <source>
        <dbReference type="PROSITE" id="PS50850"/>
    </source>
</evidence>
<evidence type="ECO:0000256" key="5">
    <source>
        <dbReference type="ARBA" id="ARBA00022989"/>
    </source>
</evidence>
<evidence type="ECO:0000256" key="6">
    <source>
        <dbReference type="ARBA" id="ARBA00023136"/>
    </source>
</evidence>
<dbReference type="InterPro" id="IPR036259">
    <property type="entry name" value="MFS_trans_sf"/>
</dbReference>
<evidence type="ECO:0000313" key="10">
    <source>
        <dbReference type="Proteomes" id="UP000270094"/>
    </source>
</evidence>
<comment type="similarity">
    <text evidence="2">Belongs to the major facilitator superfamily.</text>
</comment>
<name>A0A3P7I0V5_STRVU</name>
<feature type="transmembrane region" description="Helical" evidence="7">
    <location>
        <begin position="27"/>
        <end position="51"/>
    </location>
</feature>
<dbReference type="Pfam" id="PF00083">
    <property type="entry name" value="Sugar_tr"/>
    <property type="match status" value="1"/>
</dbReference>
<dbReference type="Gene3D" id="1.20.1250.20">
    <property type="entry name" value="MFS general substrate transporter like domains"/>
    <property type="match status" value="1"/>
</dbReference>
<evidence type="ECO:0000256" key="1">
    <source>
        <dbReference type="ARBA" id="ARBA00004141"/>
    </source>
</evidence>
<feature type="domain" description="Major facilitator superfamily (MFS) profile" evidence="8">
    <location>
        <begin position="38"/>
        <end position="162"/>
    </location>
</feature>
<protein>
    <recommendedName>
        <fullName evidence="8">Major facilitator superfamily (MFS) profile domain-containing protein</fullName>
    </recommendedName>
</protein>
<sequence length="162" mass="17633">MKIVPVAAEILEPEKLKKGYGNSTDDILTQLGLLNFHSLFIIFSMGFLWFLSAMPTLSPAYLAPSADLENSSFLSVQVEFQLQRTIIDPAELTSSVYFLGNLVLGQAYCMAADRIGRRPVLVWSLIVSGLAGVGSALAPSFILMLFGRFIQGSFFNVGFISG</sequence>
<dbReference type="SUPFAM" id="SSF103473">
    <property type="entry name" value="MFS general substrate transporter"/>
    <property type="match status" value="1"/>
</dbReference>
<dbReference type="InterPro" id="IPR020846">
    <property type="entry name" value="MFS_dom"/>
</dbReference>
<dbReference type="EMBL" id="UYYB01004485">
    <property type="protein sequence ID" value="VDM67071.1"/>
    <property type="molecule type" value="Genomic_DNA"/>
</dbReference>
<dbReference type="GO" id="GO:0016020">
    <property type="term" value="C:membrane"/>
    <property type="evidence" value="ECO:0007669"/>
    <property type="project" value="UniProtKB-SubCell"/>
</dbReference>
<evidence type="ECO:0000256" key="3">
    <source>
        <dbReference type="ARBA" id="ARBA00022448"/>
    </source>
</evidence>
<dbReference type="AlphaFoldDB" id="A0A3P7I0V5"/>
<keyword evidence="10" id="KW-1185">Reference proteome</keyword>
<proteinExistence type="inferred from homology"/>
<keyword evidence="5 7" id="KW-1133">Transmembrane helix</keyword>
<accession>A0A3P7I0V5</accession>
<comment type="subcellular location">
    <subcellularLocation>
        <location evidence="1">Membrane</location>
        <topology evidence="1">Multi-pass membrane protein</topology>
    </subcellularLocation>
</comment>
<keyword evidence="4 7" id="KW-0812">Transmembrane</keyword>
<organism evidence="9 10">
    <name type="scientific">Strongylus vulgaris</name>
    <name type="common">Blood worm</name>
    <dbReference type="NCBI Taxonomy" id="40348"/>
    <lineage>
        <taxon>Eukaryota</taxon>
        <taxon>Metazoa</taxon>
        <taxon>Ecdysozoa</taxon>
        <taxon>Nematoda</taxon>
        <taxon>Chromadorea</taxon>
        <taxon>Rhabditida</taxon>
        <taxon>Rhabditina</taxon>
        <taxon>Rhabditomorpha</taxon>
        <taxon>Strongyloidea</taxon>
        <taxon>Strongylidae</taxon>
        <taxon>Strongylus</taxon>
    </lineage>
</organism>
<dbReference type="PANTHER" id="PTHR23511:SF34">
    <property type="entry name" value="SYNAPTIC VESICLE GLYCOPROTEIN 2"/>
    <property type="match status" value="1"/>
</dbReference>
<dbReference type="PROSITE" id="PS50850">
    <property type="entry name" value="MFS"/>
    <property type="match status" value="1"/>
</dbReference>
<evidence type="ECO:0000256" key="2">
    <source>
        <dbReference type="ARBA" id="ARBA00008335"/>
    </source>
</evidence>
<keyword evidence="6 7" id="KW-0472">Membrane</keyword>
<reference evidence="9 10" key="1">
    <citation type="submission" date="2018-11" db="EMBL/GenBank/DDBJ databases">
        <authorList>
            <consortium name="Pathogen Informatics"/>
        </authorList>
    </citation>
    <scope>NUCLEOTIDE SEQUENCE [LARGE SCALE GENOMIC DNA]</scope>
</reference>
<keyword evidence="3" id="KW-0813">Transport</keyword>
<dbReference type="OrthoDB" id="5141738at2759"/>
<dbReference type="Proteomes" id="UP000270094">
    <property type="component" value="Unassembled WGS sequence"/>
</dbReference>
<dbReference type="GO" id="GO:0022857">
    <property type="term" value="F:transmembrane transporter activity"/>
    <property type="evidence" value="ECO:0007669"/>
    <property type="project" value="InterPro"/>
</dbReference>
<evidence type="ECO:0000313" key="9">
    <source>
        <dbReference type="EMBL" id="VDM67071.1"/>
    </source>
</evidence>
<dbReference type="InterPro" id="IPR005828">
    <property type="entry name" value="MFS_sugar_transport-like"/>
</dbReference>
<evidence type="ECO:0000256" key="4">
    <source>
        <dbReference type="ARBA" id="ARBA00022692"/>
    </source>
</evidence>
<evidence type="ECO:0000256" key="7">
    <source>
        <dbReference type="SAM" id="Phobius"/>
    </source>
</evidence>
<feature type="transmembrane region" description="Helical" evidence="7">
    <location>
        <begin position="120"/>
        <end position="146"/>
    </location>
</feature>